<comment type="domain">
    <text evidence="7">Consists of three domains, a large central CORE domain and two small peripheral domains, NMPbind and LID, which undergo movements during catalysis. The LID domain closes over the site of phosphoryl transfer upon GTP binding. Assembling and dissambling the active center during each catalytic cycle provides an effective means to prevent GTP hydrolysis.</text>
</comment>
<feature type="binding site" evidence="7">
    <location>
        <position position="126"/>
    </location>
    <ligand>
        <name>GTP</name>
        <dbReference type="ChEBI" id="CHEBI:37565"/>
    </ligand>
</feature>
<dbReference type="NCBIfam" id="TIGR01351">
    <property type="entry name" value="adk"/>
    <property type="match status" value="1"/>
</dbReference>
<comment type="caution">
    <text evidence="9">The sequence shown here is derived from an EMBL/GenBank/DDBJ whole genome shotgun (WGS) entry which is preliminary data.</text>
</comment>
<dbReference type="GO" id="GO:0046899">
    <property type="term" value="F:nucleoside triphosphate adenylate kinase activity"/>
    <property type="evidence" value="ECO:0007669"/>
    <property type="project" value="UniProtKB-UniRule"/>
</dbReference>
<proteinExistence type="inferred from homology"/>
<dbReference type="GO" id="GO:0006172">
    <property type="term" value="P:ADP biosynthetic process"/>
    <property type="evidence" value="ECO:0007669"/>
    <property type="project" value="UniProtKB-UniRule"/>
</dbReference>
<evidence type="ECO:0000256" key="4">
    <source>
        <dbReference type="ARBA" id="ARBA00022777"/>
    </source>
</evidence>
<feature type="binding site" evidence="7">
    <location>
        <position position="96"/>
    </location>
    <ligand>
        <name>AMP</name>
        <dbReference type="ChEBI" id="CHEBI:456215"/>
    </ligand>
</feature>
<feature type="binding site" evidence="7">
    <location>
        <position position="159"/>
    </location>
    <ligand>
        <name>AMP</name>
        <dbReference type="ChEBI" id="CHEBI:456215"/>
    </ligand>
</feature>
<name>A0AA38I6W1_9CUCU</name>
<dbReference type="HAMAP" id="MF_00235">
    <property type="entry name" value="Adenylate_kinase_Adk"/>
    <property type="match status" value="1"/>
</dbReference>
<feature type="binding site" evidence="7">
    <location>
        <position position="199"/>
    </location>
    <ligand>
        <name>GTP</name>
        <dbReference type="ChEBI" id="CHEBI:37565"/>
    </ligand>
</feature>
<accession>A0AA38I6W1</accession>
<dbReference type="PANTHER" id="PTHR23359">
    <property type="entry name" value="NUCLEOTIDE KINASE"/>
    <property type="match status" value="1"/>
</dbReference>
<evidence type="ECO:0000313" key="10">
    <source>
        <dbReference type="Proteomes" id="UP001168821"/>
    </source>
</evidence>
<comment type="caution">
    <text evidence="7">Lacks conserved residue(s) required for the propagation of feature annotation.</text>
</comment>
<dbReference type="SUPFAM" id="SSF57774">
    <property type="entry name" value="Microbial and mitochondrial ADK, insert 'zinc finger' domain"/>
    <property type="match status" value="1"/>
</dbReference>
<keyword evidence="3 7" id="KW-0547">Nucleotide-binding</keyword>
<feature type="binding site" evidence="7">
    <location>
        <position position="36"/>
    </location>
    <ligand>
        <name>AMP</name>
        <dbReference type="ChEBI" id="CHEBI:456215"/>
    </ligand>
</feature>
<dbReference type="InterPro" id="IPR028586">
    <property type="entry name" value="AK3/Ak4_mitochondrial"/>
</dbReference>
<comment type="subunit">
    <text evidence="7">Monomer.</text>
</comment>
<keyword evidence="5 7" id="KW-0496">Mitochondrion</keyword>
<comment type="catalytic activity">
    <reaction evidence="7">
        <text>a ribonucleoside 5'-triphosphate + AMP = a ribonucleoside 5'-diphosphate + ADP</text>
        <dbReference type="Rhea" id="RHEA:13749"/>
        <dbReference type="ChEBI" id="CHEBI:57930"/>
        <dbReference type="ChEBI" id="CHEBI:61557"/>
        <dbReference type="ChEBI" id="CHEBI:456215"/>
        <dbReference type="ChEBI" id="CHEBI:456216"/>
        <dbReference type="EC" id="2.7.4.10"/>
    </reaction>
</comment>
<feature type="domain" description="Adenylate kinase active site lid" evidence="8">
    <location>
        <begin position="126"/>
        <end position="161"/>
    </location>
</feature>
<feature type="binding site" evidence="7">
    <location>
        <begin position="135"/>
        <end position="136"/>
    </location>
    <ligand>
        <name>GTP</name>
        <dbReference type="ChEBI" id="CHEBI:37565"/>
    </ligand>
</feature>
<dbReference type="EMBL" id="JALNTZ010000006">
    <property type="protein sequence ID" value="KAJ3650101.1"/>
    <property type="molecule type" value="Genomic_DNA"/>
</dbReference>
<feature type="binding site" evidence="7">
    <location>
        <position position="41"/>
    </location>
    <ligand>
        <name>AMP</name>
        <dbReference type="ChEBI" id="CHEBI:456215"/>
    </ligand>
</feature>
<dbReference type="PROSITE" id="PS00113">
    <property type="entry name" value="ADENYLATE_KINASE"/>
    <property type="match status" value="1"/>
</dbReference>
<keyword evidence="2 7" id="KW-0808">Transferase</keyword>
<dbReference type="GO" id="GO:0004017">
    <property type="term" value="F:AMP kinase activity"/>
    <property type="evidence" value="ECO:0007669"/>
    <property type="project" value="InterPro"/>
</dbReference>
<dbReference type="GO" id="GO:0005524">
    <property type="term" value="F:ATP binding"/>
    <property type="evidence" value="ECO:0007669"/>
    <property type="project" value="InterPro"/>
</dbReference>
<dbReference type="FunFam" id="3.40.50.300:FF:000106">
    <property type="entry name" value="Adenylate kinase mitochondrial"/>
    <property type="match status" value="1"/>
</dbReference>
<dbReference type="GO" id="GO:0046041">
    <property type="term" value="P:ITP metabolic process"/>
    <property type="evidence" value="ECO:0007669"/>
    <property type="project" value="UniProtKB-UniRule"/>
</dbReference>
<evidence type="ECO:0000256" key="7">
    <source>
        <dbReference type="HAMAP-Rule" id="MF_03169"/>
    </source>
</evidence>
<dbReference type="InterPro" id="IPR007862">
    <property type="entry name" value="Adenylate_kinase_lid-dom"/>
</dbReference>
<evidence type="ECO:0000256" key="6">
    <source>
        <dbReference type="ARBA" id="ARBA00023134"/>
    </source>
</evidence>
<dbReference type="Gene3D" id="3.40.50.300">
    <property type="entry name" value="P-loop containing nucleotide triphosphate hydrolases"/>
    <property type="match status" value="1"/>
</dbReference>
<dbReference type="GO" id="GO:0005525">
    <property type="term" value="F:GTP binding"/>
    <property type="evidence" value="ECO:0007669"/>
    <property type="project" value="UniProtKB-KW"/>
</dbReference>
<dbReference type="InterPro" id="IPR006259">
    <property type="entry name" value="Adenyl_kin_sub"/>
</dbReference>
<feature type="region of interest" description="LID" evidence="7">
    <location>
        <begin position="125"/>
        <end position="162"/>
    </location>
</feature>
<dbReference type="InterPro" id="IPR000850">
    <property type="entry name" value="Adenylat/UMP-CMP_kin"/>
</dbReference>
<gene>
    <name evidence="7" type="primary">Adk3</name>
    <name evidence="9" type="ORF">Zmor_021809</name>
</gene>
<evidence type="ECO:0000256" key="3">
    <source>
        <dbReference type="ARBA" id="ARBA00022741"/>
    </source>
</evidence>
<dbReference type="Pfam" id="PF05191">
    <property type="entry name" value="ADK_lid"/>
    <property type="match status" value="1"/>
</dbReference>
<organism evidence="9 10">
    <name type="scientific">Zophobas morio</name>
    <dbReference type="NCBI Taxonomy" id="2755281"/>
    <lineage>
        <taxon>Eukaryota</taxon>
        <taxon>Metazoa</taxon>
        <taxon>Ecdysozoa</taxon>
        <taxon>Arthropoda</taxon>
        <taxon>Hexapoda</taxon>
        <taxon>Insecta</taxon>
        <taxon>Pterygota</taxon>
        <taxon>Neoptera</taxon>
        <taxon>Endopterygota</taxon>
        <taxon>Coleoptera</taxon>
        <taxon>Polyphaga</taxon>
        <taxon>Cucujiformia</taxon>
        <taxon>Tenebrionidae</taxon>
        <taxon>Zophobas</taxon>
    </lineage>
</organism>
<dbReference type="GO" id="GO:0046039">
    <property type="term" value="P:GTP metabolic process"/>
    <property type="evidence" value="ECO:0007669"/>
    <property type="project" value="UniProtKB-UniRule"/>
</dbReference>
<dbReference type="InterPro" id="IPR027417">
    <property type="entry name" value="P-loop_NTPase"/>
</dbReference>
<keyword evidence="4 7" id="KW-0418">Kinase</keyword>
<dbReference type="GO" id="GO:0005759">
    <property type="term" value="C:mitochondrial matrix"/>
    <property type="evidence" value="ECO:0007669"/>
    <property type="project" value="UniProtKB-SubCell"/>
</dbReference>
<feature type="binding site" evidence="7">
    <location>
        <position position="170"/>
    </location>
    <ligand>
        <name>AMP</name>
        <dbReference type="ChEBI" id="CHEBI:456215"/>
    </ligand>
</feature>
<comment type="function">
    <text evidence="7">Involved in maintaining the homeostasis of cellular nucleotides by catalyzing the interconversion of nucleoside phosphates. Has GTP:AMP phosphotransferase and ITP:AMP phosphotransferase activities.</text>
</comment>
<protein>
    <recommendedName>
        <fullName evidence="7">GTP:AMP phosphotransferase, mitochondrial</fullName>
        <ecNumber evidence="7">2.7.4.10</ecNumber>
    </recommendedName>
    <alternativeName>
        <fullName evidence="7">Adenylate kinase 3</fullName>
        <shortName evidence="7">AK 3</shortName>
    </alternativeName>
</protein>
<dbReference type="GO" id="GO:0046033">
    <property type="term" value="P:AMP metabolic process"/>
    <property type="evidence" value="ECO:0007669"/>
    <property type="project" value="UniProtKB-UniRule"/>
</dbReference>
<feature type="region of interest" description="NMPbind" evidence="7">
    <location>
        <begin position="35"/>
        <end position="64"/>
    </location>
</feature>
<evidence type="ECO:0000259" key="8">
    <source>
        <dbReference type="Pfam" id="PF05191"/>
    </source>
</evidence>
<comment type="subcellular location">
    <subcellularLocation>
        <location evidence="1 7">Mitochondrion matrix</location>
    </subcellularLocation>
</comment>
<dbReference type="Proteomes" id="UP001168821">
    <property type="component" value="Unassembled WGS sequence"/>
</dbReference>
<evidence type="ECO:0000256" key="2">
    <source>
        <dbReference type="ARBA" id="ARBA00022679"/>
    </source>
</evidence>
<evidence type="ECO:0000313" key="9">
    <source>
        <dbReference type="EMBL" id="KAJ3650101.1"/>
    </source>
</evidence>
<dbReference type="InterPro" id="IPR033690">
    <property type="entry name" value="Adenylat_kinase_CS"/>
</dbReference>
<reference evidence="9" key="1">
    <citation type="journal article" date="2023" name="G3 (Bethesda)">
        <title>Whole genome assemblies of Zophobas morio and Tenebrio molitor.</title>
        <authorList>
            <person name="Kaur S."/>
            <person name="Stinson S.A."/>
            <person name="diCenzo G.C."/>
        </authorList>
    </citation>
    <scope>NUCLEOTIDE SEQUENCE</scope>
    <source>
        <strain evidence="9">QUZm001</strain>
    </source>
</reference>
<evidence type="ECO:0000256" key="5">
    <source>
        <dbReference type="ARBA" id="ARBA00023128"/>
    </source>
</evidence>
<dbReference type="HAMAP" id="MF_03169">
    <property type="entry name" value="Adenylate_kinase_AK3"/>
    <property type="match status" value="1"/>
</dbReference>
<keyword evidence="6 7" id="KW-0342">GTP-binding</keyword>
<evidence type="ECO:0000256" key="1">
    <source>
        <dbReference type="ARBA" id="ARBA00004305"/>
    </source>
</evidence>
<dbReference type="Pfam" id="PF00406">
    <property type="entry name" value="ADK"/>
    <property type="match status" value="1"/>
</dbReference>
<dbReference type="AlphaFoldDB" id="A0AA38I6W1"/>
<feature type="binding site" evidence="7">
    <location>
        <begin position="89"/>
        <end position="92"/>
    </location>
    <ligand>
        <name>AMP</name>
        <dbReference type="ChEBI" id="CHEBI:456215"/>
    </ligand>
</feature>
<keyword evidence="10" id="KW-1185">Reference proteome</keyword>
<dbReference type="CDD" id="cd01428">
    <property type="entry name" value="ADK"/>
    <property type="match status" value="1"/>
</dbReference>
<dbReference type="EC" id="2.7.4.10" evidence="7"/>
<dbReference type="PRINTS" id="PR00094">
    <property type="entry name" value="ADENYLTKNASE"/>
</dbReference>
<comment type="similarity">
    <text evidence="7">Belongs to the adenylate kinase family. AK3 subfamily.</text>
</comment>
<sequence length="225" mass="25227">MASKLFRSVILGAPASGKGTISSRIVKNFNLEHISSGDKLRLNIQNKTEVGLEVEKYLQSGQLVPDSLMIKFIVGEINQVNGKSWLLDGFPRTVIQASSLWNVQQLDVVLNLVVPFDVIIERVKGRWIHLPSGRVYNTDFNAPKIPGKDDITGEDLVQRDDDKPDVVRKRLEQYENMTRPVIDYYKNKGVLQEFHGSTSDEIWPKVADCLATLVPLNAAAQKSQI</sequence>
<dbReference type="SUPFAM" id="SSF52540">
    <property type="entry name" value="P-loop containing nucleoside triphosphate hydrolases"/>
    <property type="match status" value="1"/>
</dbReference>
<dbReference type="InterPro" id="IPR036193">
    <property type="entry name" value="ADK_active_lid_dom_sf"/>
</dbReference>
<feature type="binding site" evidence="7">
    <location>
        <begin position="62"/>
        <end position="64"/>
    </location>
    <ligand>
        <name>AMP</name>
        <dbReference type="ChEBI" id="CHEBI:456215"/>
    </ligand>
</feature>